<sequence length="500" mass="53519">MEDQPDFKAGIRFDTLEENQPLTGSFGNQEVTVVRQGQQAYAVSARCTHLGADLGTGLVAEGEIRCPFHHARFDLRTGEATGAPAITPLGCFQVEIADGLLRVTGKRTPAAEPQGAAPKEKIVIIGAGAAGHALADRFVTAGQGAKVTLISEDAEAPYDRTFVSKQVLSGMKAPEAAALPFAHPHNPQPVLLRGISARKIDRQARQVHLSDGQILEYDSLVLATGAVPVRPDFEGADHAAVFTLRTLSDARAIMARAETARSVVVLGSSFIGLEAAGALAVEGRKIHVVTRDQVPMEKTLGREIGHFVQRQHESDGVAFHLGTTLTAFDGAQVTLENGHRLEADLVILGIGVAPDLTLAKEAGLDLAEKENGVLVDAQFRSSDPAIFAIGDIANYPACDGSGRLRIEHWAHAADQGAHLAVYLMGQTDQPFDRIPFFWTKQGDAQLRYVGHGVPSQGVRVDGDLAEKDFAAHIRGSFLHGALLTCNRDMEALQTERDWEA</sequence>
<comment type="cofactor">
    <cofactor evidence="1">
        <name>FAD</name>
        <dbReference type="ChEBI" id="CHEBI:57692"/>
    </cofactor>
</comment>
<evidence type="ECO:0000256" key="2">
    <source>
        <dbReference type="ARBA" id="ARBA00022630"/>
    </source>
</evidence>
<dbReference type="EMBL" id="CP135443">
    <property type="protein sequence ID" value="WRY32894.1"/>
    <property type="molecule type" value="Genomic_DNA"/>
</dbReference>
<keyword evidence="7" id="KW-0408">Iron</keyword>
<evidence type="ECO:0000256" key="7">
    <source>
        <dbReference type="ARBA" id="ARBA00023004"/>
    </source>
</evidence>
<accession>A0ABZ1DYT5</accession>
<dbReference type="PANTHER" id="PTHR43557:SF2">
    <property type="entry name" value="RIESKE DOMAIN-CONTAINING PROTEIN-RELATED"/>
    <property type="match status" value="1"/>
</dbReference>
<evidence type="ECO:0000256" key="8">
    <source>
        <dbReference type="ARBA" id="ARBA00023014"/>
    </source>
</evidence>
<keyword evidence="8" id="KW-0411">Iron-sulfur</keyword>
<dbReference type="InterPro" id="IPR016156">
    <property type="entry name" value="FAD/NAD-linked_Rdtase_dimer_sf"/>
</dbReference>
<dbReference type="SUPFAM" id="SSF55424">
    <property type="entry name" value="FAD/NAD-linked reductases, dimerisation (C-terminal) domain"/>
    <property type="match status" value="1"/>
</dbReference>
<gene>
    <name evidence="10" type="ORF">RPE78_09265</name>
</gene>
<dbReference type="InterPro" id="IPR036188">
    <property type="entry name" value="FAD/NAD-bd_sf"/>
</dbReference>
<dbReference type="Pfam" id="PF07992">
    <property type="entry name" value="Pyr_redox_2"/>
    <property type="match status" value="1"/>
</dbReference>
<evidence type="ECO:0000256" key="4">
    <source>
        <dbReference type="ARBA" id="ARBA00022723"/>
    </source>
</evidence>
<keyword evidence="11" id="KW-1185">Reference proteome</keyword>
<dbReference type="Gene3D" id="2.102.10.10">
    <property type="entry name" value="Rieske [2Fe-2S] iron-sulphur domain"/>
    <property type="match status" value="1"/>
</dbReference>
<dbReference type="Pfam" id="PF00355">
    <property type="entry name" value="Rieske"/>
    <property type="match status" value="1"/>
</dbReference>
<reference evidence="10 11" key="1">
    <citation type="submission" date="2023-09" db="EMBL/GenBank/DDBJ databases">
        <title>Thioclava shenzhenensis sp. nov., a multidrug resistant bacteria-antagonizing species isolated from coastal seawater.</title>
        <authorList>
            <person name="Long M."/>
        </authorList>
    </citation>
    <scope>NUCLEOTIDE SEQUENCE [LARGE SCALE GENOMIC DNA]</scope>
    <source>
        <strain evidence="10 11">FTW29</strain>
    </source>
</reference>
<dbReference type="Gene3D" id="3.50.50.60">
    <property type="entry name" value="FAD/NAD(P)-binding domain"/>
    <property type="match status" value="2"/>
</dbReference>
<keyword evidence="2" id="KW-0285">Flavoprotein</keyword>
<proteinExistence type="predicted"/>
<dbReference type="PRINTS" id="PR00368">
    <property type="entry name" value="FADPNR"/>
</dbReference>
<dbReference type="InterPro" id="IPR023753">
    <property type="entry name" value="FAD/NAD-binding_dom"/>
</dbReference>
<dbReference type="RefSeq" id="WP_406720387.1">
    <property type="nucleotide sequence ID" value="NZ_CP135443.1"/>
</dbReference>
<evidence type="ECO:0000313" key="11">
    <source>
        <dbReference type="Proteomes" id="UP001623290"/>
    </source>
</evidence>
<dbReference type="InterPro" id="IPR036922">
    <property type="entry name" value="Rieske_2Fe-2S_sf"/>
</dbReference>
<dbReference type="PANTHER" id="PTHR43557">
    <property type="entry name" value="APOPTOSIS-INDUCING FACTOR 1"/>
    <property type="match status" value="1"/>
</dbReference>
<dbReference type="PROSITE" id="PS51296">
    <property type="entry name" value="RIESKE"/>
    <property type="match status" value="1"/>
</dbReference>
<evidence type="ECO:0000256" key="5">
    <source>
        <dbReference type="ARBA" id="ARBA00022827"/>
    </source>
</evidence>
<evidence type="ECO:0000256" key="6">
    <source>
        <dbReference type="ARBA" id="ARBA00023002"/>
    </source>
</evidence>
<feature type="domain" description="Rieske" evidence="9">
    <location>
        <begin position="8"/>
        <end position="103"/>
    </location>
</feature>
<keyword evidence="4" id="KW-0479">Metal-binding</keyword>
<dbReference type="InterPro" id="IPR050446">
    <property type="entry name" value="FAD-oxidoreductase/Apoptosis"/>
</dbReference>
<protein>
    <submittedName>
        <fullName evidence="10">FAD-dependent oxidoreductase</fullName>
    </submittedName>
</protein>
<dbReference type="Proteomes" id="UP001623290">
    <property type="component" value="Chromosome"/>
</dbReference>
<evidence type="ECO:0000256" key="3">
    <source>
        <dbReference type="ARBA" id="ARBA00022714"/>
    </source>
</evidence>
<keyword evidence="3" id="KW-0001">2Fe-2S</keyword>
<name>A0ABZ1DYT5_9RHOB</name>
<dbReference type="PRINTS" id="PR00411">
    <property type="entry name" value="PNDRDTASEI"/>
</dbReference>
<evidence type="ECO:0000256" key="1">
    <source>
        <dbReference type="ARBA" id="ARBA00001974"/>
    </source>
</evidence>
<keyword evidence="6" id="KW-0560">Oxidoreductase</keyword>
<evidence type="ECO:0000313" key="10">
    <source>
        <dbReference type="EMBL" id="WRY32894.1"/>
    </source>
</evidence>
<organism evidence="10 11">
    <name type="scientific">Thioclava litoralis</name>
    <dbReference type="NCBI Taxonomy" id="3076557"/>
    <lineage>
        <taxon>Bacteria</taxon>
        <taxon>Pseudomonadati</taxon>
        <taxon>Pseudomonadota</taxon>
        <taxon>Alphaproteobacteria</taxon>
        <taxon>Rhodobacterales</taxon>
        <taxon>Paracoccaceae</taxon>
        <taxon>Thioclava</taxon>
    </lineage>
</organism>
<keyword evidence="5" id="KW-0274">FAD</keyword>
<dbReference type="SUPFAM" id="SSF50022">
    <property type="entry name" value="ISP domain"/>
    <property type="match status" value="1"/>
</dbReference>
<dbReference type="SUPFAM" id="SSF51905">
    <property type="entry name" value="FAD/NAD(P)-binding domain"/>
    <property type="match status" value="1"/>
</dbReference>
<dbReference type="InterPro" id="IPR017941">
    <property type="entry name" value="Rieske_2Fe-2S"/>
</dbReference>
<evidence type="ECO:0000259" key="9">
    <source>
        <dbReference type="PROSITE" id="PS51296"/>
    </source>
</evidence>